<dbReference type="EMBL" id="BMDY01000017">
    <property type="protein sequence ID" value="GGB12675.1"/>
    <property type="molecule type" value="Genomic_DNA"/>
</dbReference>
<keyword evidence="2" id="KW-1003">Cell membrane</keyword>
<dbReference type="InterPro" id="IPR050297">
    <property type="entry name" value="LipidA_mod_glycosyltrf_83"/>
</dbReference>
<evidence type="ECO:0000256" key="4">
    <source>
        <dbReference type="ARBA" id="ARBA00022679"/>
    </source>
</evidence>
<dbReference type="Proteomes" id="UP000651977">
    <property type="component" value="Unassembled WGS sequence"/>
</dbReference>
<accession>A0ABQ1I5S5</accession>
<feature type="transmembrane region" description="Helical" evidence="8">
    <location>
        <begin position="208"/>
        <end position="230"/>
    </location>
</feature>
<evidence type="ECO:0000256" key="1">
    <source>
        <dbReference type="ARBA" id="ARBA00004651"/>
    </source>
</evidence>
<sequence>MRQVKINLATWLPLFFILLYLLPLGLRDLWSPDELRYAEISREMVASGDWIVPRFNDLRYFEKPVMGYWMNALSQLVFGETNFAVRAASAFSALGAAFCLWMLLARFASRPTAWLSCAIYLSMFMVSGIGTYSVLDSMLNLWLTASFTAFYFAIRSDSSRHRAKYYALAGIYCGCAVLTKGFLALALPVLVVLPYMLWTKQLTVILKWGWWVMLLALLTCLPWALAIHAAEPDYWHYFFWIEHIKRFSAENAQHAAPLWYYLPFLAAGVLPWLFWSPSALAHLKGQMHSPLLRYALLWALLPLLFFSLAKGKLATYILPIMAPIAILFAHGIQQAFAKACKGLRLGSWLNAGLFSLLALTTLILHFSGKLPLEADETYRAWLLSFIFAFWAAMALVSLKVDSLNAKVASYMLMPLGLFMLAWATFPNISIYSKMPAKFTQQIAHLVSPNTVLVADYPDTMSALNWYFKRQDVYLAGQKGEVSYGLSYPDAQHRYIENSQLAEFIQQQQQTAPVLIFFRDKPDMGEQLPQTDQRISRGRYTVLYYNARQP</sequence>
<keyword evidence="7 8" id="KW-0472">Membrane</keyword>
<feature type="transmembrane region" description="Helical" evidence="8">
    <location>
        <begin position="166"/>
        <end position="196"/>
    </location>
</feature>
<feature type="domain" description="ArnT-like N-terminal" evidence="9">
    <location>
        <begin position="14"/>
        <end position="238"/>
    </location>
</feature>
<dbReference type="PANTHER" id="PTHR33908:SF3">
    <property type="entry name" value="UNDECAPRENYL PHOSPHATE-ALPHA-4-AMINO-4-DEOXY-L-ARABINOSE ARABINOSYL TRANSFERASE"/>
    <property type="match status" value="1"/>
</dbReference>
<evidence type="ECO:0000256" key="3">
    <source>
        <dbReference type="ARBA" id="ARBA00022676"/>
    </source>
</evidence>
<dbReference type="PANTHER" id="PTHR33908">
    <property type="entry name" value="MANNOSYLTRANSFERASE YKCB-RELATED"/>
    <property type="match status" value="1"/>
</dbReference>
<dbReference type="GO" id="GO:0016740">
    <property type="term" value="F:transferase activity"/>
    <property type="evidence" value="ECO:0007669"/>
    <property type="project" value="UniProtKB-KW"/>
</dbReference>
<evidence type="ECO:0000259" key="9">
    <source>
        <dbReference type="Pfam" id="PF02366"/>
    </source>
</evidence>
<dbReference type="Pfam" id="PF02366">
    <property type="entry name" value="PMT"/>
    <property type="match status" value="1"/>
</dbReference>
<gene>
    <name evidence="10" type="primary">arnT</name>
    <name evidence="10" type="ORF">GCM10007414_27510</name>
</gene>
<comment type="subcellular location">
    <subcellularLocation>
        <location evidence="1">Cell membrane</location>
        <topology evidence="1">Multi-pass membrane protein</topology>
    </subcellularLocation>
</comment>
<keyword evidence="11" id="KW-1185">Reference proteome</keyword>
<feature type="transmembrane region" description="Helical" evidence="8">
    <location>
        <begin position="316"/>
        <end position="336"/>
    </location>
</feature>
<evidence type="ECO:0000313" key="10">
    <source>
        <dbReference type="EMBL" id="GGB12675.1"/>
    </source>
</evidence>
<dbReference type="InterPro" id="IPR003342">
    <property type="entry name" value="ArnT-like_N"/>
</dbReference>
<evidence type="ECO:0000256" key="6">
    <source>
        <dbReference type="ARBA" id="ARBA00022989"/>
    </source>
</evidence>
<keyword evidence="3" id="KW-0328">Glycosyltransferase</keyword>
<comment type="caution">
    <text evidence="10">The sequence shown here is derived from an EMBL/GenBank/DDBJ whole genome shotgun (WGS) entry which is preliminary data.</text>
</comment>
<feature type="transmembrane region" description="Helical" evidence="8">
    <location>
        <begin position="258"/>
        <end position="275"/>
    </location>
</feature>
<feature type="transmembrane region" description="Helical" evidence="8">
    <location>
        <begin position="380"/>
        <end position="398"/>
    </location>
</feature>
<feature type="transmembrane region" description="Helical" evidence="8">
    <location>
        <begin position="138"/>
        <end position="154"/>
    </location>
</feature>
<dbReference type="NCBIfam" id="NF009784">
    <property type="entry name" value="PRK13279.1"/>
    <property type="match status" value="1"/>
</dbReference>
<dbReference type="RefSeq" id="WP_188407492.1">
    <property type="nucleotide sequence ID" value="NZ_BMDY01000017.1"/>
</dbReference>
<organism evidence="10 11">
    <name type="scientific">Agarivorans gilvus</name>
    <dbReference type="NCBI Taxonomy" id="680279"/>
    <lineage>
        <taxon>Bacteria</taxon>
        <taxon>Pseudomonadati</taxon>
        <taxon>Pseudomonadota</taxon>
        <taxon>Gammaproteobacteria</taxon>
        <taxon>Alteromonadales</taxon>
        <taxon>Alteromonadaceae</taxon>
        <taxon>Agarivorans</taxon>
    </lineage>
</organism>
<feature type="transmembrane region" description="Helical" evidence="8">
    <location>
        <begin position="112"/>
        <end position="132"/>
    </location>
</feature>
<evidence type="ECO:0000313" key="11">
    <source>
        <dbReference type="Proteomes" id="UP000651977"/>
    </source>
</evidence>
<proteinExistence type="predicted"/>
<keyword evidence="5 8" id="KW-0812">Transmembrane</keyword>
<reference evidence="11" key="1">
    <citation type="journal article" date="2019" name="Int. J. Syst. Evol. Microbiol.">
        <title>The Global Catalogue of Microorganisms (GCM) 10K type strain sequencing project: providing services to taxonomists for standard genome sequencing and annotation.</title>
        <authorList>
            <consortium name="The Broad Institute Genomics Platform"/>
            <consortium name="The Broad Institute Genome Sequencing Center for Infectious Disease"/>
            <person name="Wu L."/>
            <person name="Ma J."/>
        </authorList>
    </citation>
    <scope>NUCLEOTIDE SEQUENCE [LARGE SCALE GENOMIC DNA]</scope>
    <source>
        <strain evidence="11">CGMCC 1.10131</strain>
    </source>
</reference>
<feature type="transmembrane region" description="Helical" evidence="8">
    <location>
        <begin position="7"/>
        <end position="26"/>
    </location>
</feature>
<feature type="transmembrane region" description="Helical" evidence="8">
    <location>
        <begin position="291"/>
        <end position="309"/>
    </location>
</feature>
<keyword evidence="6 8" id="KW-1133">Transmembrane helix</keyword>
<protein>
    <submittedName>
        <fullName evidence="10">Undecaprenyl phosphate-alpha-4-amino-4-deoxy-L-arabinose arabinosyl transferase</fullName>
    </submittedName>
</protein>
<feature type="transmembrane region" description="Helical" evidence="8">
    <location>
        <begin position="83"/>
        <end position="105"/>
    </location>
</feature>
<evidence type="ECO:0000256" key="8">
    <source>
        <dbReference type="SAM" id="Phobius"/>
    </source>
</evidence>
<evidence type="ECO:0000256" key="5">
    <source>
        <dbReference type="ARBA" id="ARBA00022692"/>
    </source>
</evidence>
<evidence type="ECO:0000256" key="7">
    <source>
        <dbReference type="ARBA" id="ARBA00023136"/>
    </source>
</evidence>
<feature type="transmembrane region" description="Helical" evidence="8">
    <location>
        <begin position="348"/>
        <end position="368"/>
    </location>
</feature>
<feature type="transmembrane region" description="Helical" evidence="8">
    <location>
        <begin position="410"/>
        <end position="431"/>
    </location>
</feature>
<name>A0ABQ1I5S5_9ALTE</name>
<evidence type="ECO:0000256" key="2">
    <source>
        <dbReference type="ARBA" id="ARBA00022475"/>
    </source>
</evidence>
<keyword evidence="4 10" id="KW-0808">Transferase</keyword>